<accession>A0AA36NB51</accession>
<reference evidence="1" key="1">
    <citation type="submission" date="2023-08" db="EMBL/GenBank/DDBJ databases">
        <authorList>
            <person name="Chen Y."/>
            <person name="Shah S."/>
            <person name="Dougan E. K."/>
            <person name="Thang M."/>
            <person name="Chan C."/>
        </authorList>
    </citation>
    <scope>NUCLEOTIDE SEQUENCE</scope>
</reference>
<comment type="caution">
    <text evidence="1">The sequence shown here is derived from an EMBL/GenBank/DDBJ whole genome shotgun (WGS) entry which is preliminary data.</text>
</comment>
<evidence type="ECO:0000313" key="2">
    <source>
        <dbReference type="Proteomes" id="UP001178507"/>
    </source>
</evidence>
<sequence>MEDMRGVPLVELFWIKEYVSRHPVKPPNHVHSVLPELRNIYSTRSRAESQRCYDRAKARRRHALWTFLNARSLAAFQRSRVFWAKSRHLRLKRYISRLKRADRNHALKRRKGQKRRARCLEPWSQRRGPQRDLCTPPCRLGWASFLASETNNELTMLDALWISGKGFQF</sequence>
<gene>
    <name evidence="1" type="ORF">EVOR1521_LOCUS22986</name>
</gene>
<name>A0AA36NB51_9DINO</name>
<keyword evidence="2" id="KW-1185">Reference proteome</keyword>
<proteinExistence type="predicted"/>
<dbReference type="AlphaFoldDB" id="A0AA36NB51"/>
<dbReference type="EMBL" id="CAUJNA010003337">
    <property type="protein sequence ID" value="CAJ1399454.1"/>
    <property type="molecule type" value="Genomic_DNA"/>
</dbReference>
<protein>
    <submittedName>
        <fullName evidence="1">Uncharacterized protein</fullName>
    </submittedName>
</protein>
<evidence type="ECO:0000313" key="1">
    <source>
        <dbReference type="EMBL" id="CAJ1399454.1"/>
    </source>
</evidence>
<organism evidence="1 2">
    <name type="scientific">Effrenium voratum</name>
    <dbReference type="NCBI Taxonomy" id="2562239"/>
    <lineage>
        <taxon>Eukaryota</taxon>
        <taxon>Sar</taxon>
        <taxon>Alveolata</taxon>
        <taxon>Dinophyceae</taxon>
        <taxon>Suessiales</taxon>
        <taxon>Symbiodiniaceae</taxon>
        <taxon>Effrenium</taxon>
    </lineage>
</organism>
<dbReference type="Proteomes" id="UP001178507">
    <property type="component" value="Unassembled WGS sequence"/>
</dbReference>